<dbReference type="EMBL" id="UOEH01000621">
    <property type="protein sequence ID" value="VAW07930.1"/>
    <property type="molecule type" value="Genomic_DNA"/>
</dbReference>
<organism evidence="2">
    <name type="scientific">hydrothermal vent metagenome</name>
    <dbReference type="NCBI Taxonomy" id="652676"/>
    <lineage>
        <taxon>unclassified sequences</taxon>
        <taxon>metagenomes</taxon>
        <taxon>ecological metagenomes</taxon>
    </lineage>
</organism>
<accession>A0A3B0STX0</accession>
<feature type="transmembrane region" description="Helical" evidence="1">
    <location>
        <begin position="7"/>
        <end position="27"/>
    </location>
</feature>
<protein>
    <submittedName>
        <fullName evidence="2">Uncharacterized protein</fullName>
    </submittedName>
</protein>
<feature type="transmembrane region" description="Helical" evidence="1">
    <location>
        <begin position="93"/>
        <end position="113"/>
    </location>
</feature>
<proteinExistence type="predicted"/>
<evidence type="ECO:0000256" key="1">
    <source>
        <dbReference type="SAM" id="Phobius"/>
    </source>
</evidence>
<feature type="transmembrane region" description="Helical" evidence="1">
    <location>
        <begin position="145"/>
        <end position="164"/>
    </location>
</feature>
<name>A0A3B0STX0_9ZZZZ</name>
<dbReference type="AlphaFoldDB" id="A0A3B0STX0"/>
<sequence length="170" mass="17385">MTLAAILRNLGGLAIIGGALRIIAGFIPWQADVLWLEGLYLATDLCLLFGLVGFYLARGRETGLAGFGAFVIAASGIALIAGPDVPFLNIDIYQAGVSVIAIGLGVFSVLFLLRGLTPKAPPILWLASFVVSILGNVMGYGDQGFLAGGVLFGAGFIFAGLASLKAPASG</sequence>
<keyword evidence="1" id="KW-1133">Transmembrane helix</keyword>
<feature type="transmembrane region" description="Helical" evidence="1">
    <location>
        <begin position="120"/>
        <end position="139"/>
    </location>
</feature>
<keyword evidence="1" id="KW-0812">Transmembrane</keyword>
<feature type="transmembrane region" description="Helical" evidence="1">
    <location>
        <begin position="39"/>
        <end position="57"/>
    </location>
</feature>
<evidence type="ECO:0000313" key="2">
    <source>
        <dbReference type="EMBL" id="VAW07930.1"/>
    </source>
</evidence>
<gene>
    <name evidence="2" type="ORF">MNBD_ALPHA05-1046</name>
</gene>
<reference evidence="2" key="1">
    <citation type="submission" date="2018-06" db="EMBL/GenBank/DDBJ databases">
        <authorList>
            <person name="Zhirakovskaya E."/>
        </authorList>
    </citation>
    <scope>NUCLEOTIDE SEQUENCE</scope>
</reference>
<feature type="transmembrane region" description="Helical" evidence="1">
    <location>
        <begin position="64"/>
        <end position="81"/>
    </location>
</feature>
<keyword evidence="1" id="KW-0472">Membrane</keyword>